<dbReference type="PANTHER" id="PTHR32387:SF11">
    <property type="entry name" value="PROTEIN NO VEIN C-TERMINAL DOMAIN-CONTAINING PROTEIN"/>
    <property type="match status" value="1"/>
</dbReference>
<dbReference type="AlphaFoldDB" id="A0AAP0N6N7"/>
<reference evidence="1 2" key="1">
    <citation type="journal article" date="2024" name="Plant J.">
        <title>Genome sequences and population genomics reveal climatic adaptation and genomic divergence between two closely related sweetgum species.</title>
        <authorList>
            <person name="Xu W.Q."/>
            <person name="Ren C.Q."/>
            <person name="Zhang X.Y."/>
            <person name="Comes H.P."/>
            <person name="Liu X.H."/>
            <person name="Li Y.G."/>
            <person name="Kettle C.J."/>
            <person name="Jalonen R."/>
            <person name="Gaisberger H."/>
            <person name="Ma Y.Z."/>
            <person name="Qiu Y.X."/>
        </authorList>
    </citation>
    <scope>NUCLEOTIDE SEQUENCE [LARGE SCALE GENOMIC DNA]</scope>
    <source>
        <strain evidence="1">Hangzhou</strain>
    </source>
</reference>
<proteinExistence type="predicted"/>
<dbReference type="Proteomes" id="UP001415857">
    <property type="component" value="Unassembled WGS sequence"/>
</dbReference>
<comment type="caution">
    <text evidence="1">The sequence shown here is derived from an EMBL/GenBank/DDBJ whole genome shotgun (WGS) entry which is preliminary data.</text>
</comment>
<protein>
    <submittedName>
        <fullName evidence="1">Uncharacterized protein</fullName>
    </submittedName>
</protein>
<evidence type="ECO:0000313" key="1">
    <source>
        <dbReference type="EMBL" id="KAK9267008.1"/>
    </source>
</evidence>
<dbReference type="InterPro" id="IPR052957">
    <property type="entry name" value="Auxin_embryo_med"/>
</dbReference>
<dbReference type="EMBL" id="JBBPBK010000033">
    <property type="protein sequence ID" value="KAK9267008.1"/>
    <property type="molecule type" value="Genomic_DNA"/>
</dbReference>
<organism evidence="1 2">
    <name type="scientific">Liquidambar formosana</name>
    <name type="common">Formosan gum</name>
    <dbReference type="NCBI Taxonomy" id="63359"/>
    <lineage>
        <taxon>Eukaryota</taxon>
        <taxon>Viridiplantae</taxon>
        <taxon>Streptophyta</taxon>
        <taxon>Embryophyta</taxon>
        <taxon>Tracheophyta</taxon>
        <taxon>Spermatophyta</taxon>
        <taxon>Magnoliopsida</taxon>
        <taxon>eudicotyledons</taxon>
        <taxon>Gunneridae</taxon>
        <taxon>Pentapetalae</taxon>
        <taxon>Saxifragales</taxon>
        <taxon>Altingiaceae</taxon>
        <taxon>Liquidambar</taxon>
    </lineage>
</organism>
<sequence length="518" mass="59221">MALCRGGCPAKVASDGDDGSRWIWGCRWWKLERLESQWVLTRWEWVSGDLGYGVHSGVVGARLGFGIVMVIRKVGLLAMAVDFGGIPVWLVHEWVATKPTTSDLQSIYGSGKVLPTITIILPFKPAKVEAVKKQLSRIHPEIILFLHKIKRESIRENRGGSYTTDSVSAISISSEMNLISLRSHGANSRIVLLSVQEEADATENTCRYYIWRQVFPVKPDNMVDARKDIKELVISLAFPFGKRLKRGTSSVGIFAFLPTAMVTNFPFVVQADFILSSSRQNILMDNKWNMGILDNVPSCFVSALTTFMKSSAIDEFFSIYRVFDFLLVRESPYKELNRVRQSIKSMLQKECIVPYESFLNDKMVFCEPTNAIRILAKFRKILSHIKEHNVCLSDISSQGKFVLHDSVDHKEYDEIWNFLGVPSVDDCNEWYGKCIQAYHLMFKASTRVYVKLLCFLANNWKHFPLRSLNSIPLVKYITWNGETKACSVLEIKREKLKIHLVWEAEQHAWLSKWNLEMG</sequence>
<name>A0AAP0N6N7_LIQFO</name>
<gene>
    <name evidence="1" type="ORF">L1049_021403</name>
</gene>
<dbReference type="PANTHER" id="PTHR32387">
    <property type="entry name" value="WU:FJ29H11"/>
    <property type="match status" value="1"/>
</dbReference>
<accession>A0AAP0N6N7</accession>
<evidence type="ECO:0000313" key="2">
    <source>
        <dbReference type="Proteomes" id="UP001415857"/>
    </source>
</evidence>
<keyword evidence="2" id="KW-1185">Reference proteome</keyword>